<dbReference type="SUPFAM" id="SSF53850">
    <property type="entry name" value="Periplasmic binding protein-like II"/>
    <property type="match status" value="1"/>
</dbReference>
<organism evidence="8 9">
    <name type="scientific">Lactococcus fujiensis JCM 16395</name>
    <dbReference type="NCBI Taxonomy" id="1291764"/>
    <lineage>
        <taxon>Bacteria</taxon>
        <taxon>Bacillati</taxon>
        <taxon>Bacillota</taxon>
        <taxon>Bacilli</taxon>
        <taxon>Lactobacillales</taxon>
        <taxon>Streptococcaceae</taxon>
        <taxon>Lactococcus</taxon>
    </lineage>
</organism>
<feature type="signal peptide" evidence="6">
    <location>
        <begin position="1"/>
        <end position="27"/>
    </location>
</feature>
<dbReference type="InterPro" id="IPR039424">
    <property type="entry name" value="SBP_5"/>
</dbReference>
<dbReference type="CDD" id="cd08504">
    <property type="entry name" value="PBP2_OppA"/>
    <property type="match status" value="1"/>
</dbReference>
<keyword evidence="3" id="KW-0813">Transport</keyword>
<dbReference type="InterPro" id="IPR000914">
    <property type="entry name" value="SBP_5_dom"/>
</dbReference>
<dbReference type="Gene3D" id="3.90.76.10">
    <property type="entry name" value="Dipeptide-binding Protein, Domain 1"/>
    <property type="match status" value="1"/>
</dbReference>
<comment type="subcellular location">
    <subcellularLocation>
        <location evidence="1">Cell envelope</location>
    </subcellularLocation>
</comment>
<dbReference type="GO" id="GO:0015833">
    <property type="term" value="P:peptide transport"/>
    <property type="evidence" value="ECO:0007669"/>
    <property type="project" value="UniProtKB-KW"/>
</dbReference>
<dbReference type="AlphaFoldDB" id="A0A2A5RMZ8"/>
<sequence length="562" mass="61001">MKEGNFMKTWKKVGLGTVTIASVALLAACGSSSSSSSEKGRAPQLAIPTDISTLDSTMATDTYSNIFIGNTEEGATRVAANGKAEPALAESVESSSDGLTYTIKLRSGLKWSNGDALTAKDFVYAWQRAVNPATGSQYAYLLANIKGANEIMAGKAAPSTLGVEKVSDTELKVTLTQPTPYFEYLLAESVYYPLNQTFVEKYGKSYGTSSEKTLYSGPFVFKGKGWTGTNESFELVKNDNYYDKKNVKSDEISYQVVKKPETAVQLFKQGKLDQASLGTPDLYNANKGYTKNAKLVDLKEATTDYIQYNQTGKGTSSAVAAKALQNKNIRTALNLATDRATIVAQTTAGSKVATGLTPAGMARTSDGTDFAEYAKQPYTYDATKAKEYWEKGLKEIGETKVTLTYETDADSVTAKQMADFLQTSLSKALPGLTINEKIVPFQQRLKDSQNHQFDMVNTLWGGDYAEPSTFLALFTEGSGYNDGGFVNKAYQAAMTKASTLPNVTNDDARNADYKDAEQALYDEASINPIYFRTTPALRNPNMVGLAFHGTGLSYDLKSVYIK</sequence>
<reference evidence="8 9" key="1">
    <citation type="submission" date="2014-12" db="EMBL/GenBank/DDBJ databases">
        <title>Draft genome sequences of 10 type strains of Lactococcus.</title>
        <authorList>
            <person name="Sun Z."/>
            <person name="Zhong Z."/>
            <person name="Liu W."/>
            <person name="Zhang W."/>
            <person name="Zhang H."/>
        </authorList>
    </citation>
    <scope>NUCLEOTIDE SEQUENCE [LARGE SCALE GENOMIC DNA]</scope>
    <source>
        <strain evidence="8 9">JCM 16395</strain>
    </source>
</reference>
<dbReference type="GO" id="GO:0030313">
    <property type="term" value="C:cell envelope"/>
    <property type="evidence" value="ECO:0007669"/>
    <property type="project" value="UniProtKB-SubCell"/>
</dbReference>
<dbReference type="Pfam" id="PF00496">
    <property type="entry name" value="SBP_bac_5"/>
    <property type="match status" value="1"/>
</dbReference>
<comment type="caution">
    <text evidence="8">The sequence shown here is derived from an EMBL/GenBank/DDBJ whole genome shotgun (WGS) entry which is preliminary data.</text>
</comment>
<dbReference type="Gene3D" id="3.40.190.10">
    <property type="entry name" value="Periplasmic binding protein-like II"/>
    <property type="match status" value="1"/>
</dbReference>
<keyword evidence="5" id="KW-0571">Peptide transport</keyword>
<dbReference type="InterPro" id="IPR030678">
    <property type="entry name" value="Peptide/Ni-bd"/>
</dbReference>
<keyword evidence="4 6" id="KW-0732">Signal</keyword>
<keyword evidence="5" id="KW-0653">Protein transport</keyword>
<evidence type="ECO:0000256" key="2">
    <source>
        <dbReference type="ARBA" id="ARBA00005695"/>
    </source>
</evidence>
<feature type="domain" description="Solute-binding protein family 5" evidence="7">
    <location>
        <begin position="84"/>
        <end position="481"/>
    </location>
</feature>
<dbReference type="PANTHER" id="PTHR30290:SF10">
    <property type="entry name" value="PERIPLASMIC OLIGOPEPTIDE-BINDING PROTEIN-RELATED"/>
    <property type="match status" value="1"/>
</dbReference>
<dbReference type="GO" id="GO:0043190">
    <property type="term" value="C:ATP-binding cassette (ABC) transporter complex"/>
    <property type="evidence" value="ECO:0007669"/>
    <property type="project" value="InterPro"/>
</dbReference>
<feature type="chain" id="PRO_5038795741" evidence="6">
    <location>
        <begin position="28"/>
        <end position="562"/>
    </location>
</feature>
<evidence type="ECO:0000259" key="7">
    <source>
        <dbReference type="Pfam" id="PF00496"/>
    </source>
</evidence>
<evidence type="ECO:0000313" key="9">
    <source>
        <dbReference type="Proteomes" id="UP000218181"/>
    </source>
</evidence>
<gene>
    <name evidence="8" type="ORF">RT41_GL001065</name>
</gene>
<dbReference type="GO" id="GO:0042597">
    <property type="term" value="C:periplasmic space"/>
    <property type="evidence" value="ECO:0007669"/>
    <property type="project" value="UniProtKB-ARBA"/>
</dbReference>
<name>A0A2A5RMZ8_9LACT</name>
<evidence type="ECO:0000256" key="1">
    <source>
        <dbReference type="ARBA" id="ARBA00004196"/>
    </source>
</evidence>
<accession>A0A2A5RMZ8</accession>
<dbReference type="EMBL" id="JXJU01000003">
    <property type="protein sequence ID" value="PCS00683.1"/>
    <property type="molecule type" value="Genomic_DNA"/>
</dbReference>
<evidence type="ECO:0000256" key="4">
    <source>
        <dbReference type="ARBA" id="ARBA00022729"/>
    </source>
</evidence>
<comment type="similarity">
    <text evidence="2">Belongs to the bacterial solute-binding protein 5 family.</text>
</comment>
<evidence type="ECO:0000256" key="6">
    <source>
        <dbReference type="SAM" id="SignalP"/>
    </source>
</evidence>
<dbReference type="FunFam" id="3.90.76.10:FF:000001">
    <property type="entry name" value="Oligopeptide ABC transporter substrate-binding protein"/>
    <property type="match status" value="1"/>
</dbReference>
<evidence type="ECO:0000256" key="3">
    <source>
        <dbReference type="ARBA" id="ARBA00022448"/>
    </source>
</evidence>
<dbReference type="GO" id="GO:1904680">
    <property type="term" value="F:peptide transmembrane transporter activity"/>
    <property type="evidence" value="ECO:0007669"/>
    <property type="project" value="TreeGrafter"/>
</dbReference>
<dbReference type="Gene3D" id="3.10.105.10">
    <property type="entry name" value="Dipeptide-binding Protein, Domain 3"/>
    <property type="match status" value="1"/>
</dbReference>
<evidence type="ECO:0000313" key="8">
    <source>
        <dbReference type="EMBL" id="PCS00683.1"/>
    </source>
</evidence>
<dbReference type="PROSITE" id="PS51257">
    <property type="entry name" value="PROKAR_LIPOPROTEIN"/>
    <property type="match status" value="1"/>
</dbReference>
<protein>
    <submittedName>
        <fullName evidence="8">ABC transporter substrate-binding protein</fullName>
    </submittedName>
</protein>
<dbReference type="Proteomes" id="UP000218181">
    <property type="component" value="Unassembled WGS sequence"/>
</dbReference>
<keyword evidence="9" id="KW-1185">Reference proteome</keyword>
<dbReference type="PIRSF" id="PIRSF002741">
    <property type="entry name" value="MppA"/>
    <property type="match status" value="1"/>
</dbReference>
<dbReference type="STRING" id="1291764.GCA_001311235_00799"/>
<proteinExistence type="inferred from homology"/>
<evidence type="ECO:0000256" key="5">
    <source>
        <dbReference type="ARBA" id="ARBA00022856"/>
    </source>
</evidence>
<dbReference type="PANTHER" id="PTHR30290">
    <property type="entry name" value="PERIPLASMIC BINDING COMPONENT OF ABC TRANSPORTER"/>
    <property type="match status" value="1"/>
</dbReference>